<evidence type="ECO:0000313" key="1">
    <source>
        <dbReference type="EMBL" id="GBR73665.1"/>
    </source>
</evidence>
<comment type="caution">
    <text evidence="1">The sequence shown here is derived from an EMBL/GenBank/DDBJ whole genome shotgun (WGS) entry which is preliminary data.</text>
</comment>
<evidence type="ECO:0008006" key="3">
    <source>
        <dbReference type="Google" id="ProtNLM"/>
    </source>
</evidence>
<dbReference type="Proteomes" id="UP000269352">
    <property type="component" value="Unassembled WGS sequence"/>
</dbReference>
<dbReference type="AlphaFoldDB" id="A0A388TBP7"/>
<dbReference type="InterPro" id="IPR011990">
    <property type="entry name" value="TPR-like_helical_dom_sf"/>
</dbReference>
<name>A0A388TBP7_TERA1</name>
<gene>
    <name evidence="1" type="ORF">NO1_1000</name>
</gene>
<protein>
    <recommendedName>
        <fullName evidence="3">Outer membrane lipoprotein BamD-like domain-containing protein</fullName>
    </recommendedName>
</protein>
<evidence type="ECO:0000313" key="2">
    <source>
        <dbReference type="Proteomes" id="UP000269352"/>
    </source>
</evidence>
<dbReference type="EMBL" id="BGZN01000016">
    <property type="protein sequence ID" value="GBR73665.1"/>
    <property type="molecule type" value="Genomic_DNA"/>
</dbReference>
<keyword evidence="2" id="KW-1185">Reference proteome</keyword>
<sequence>MYRKILLVLVLLVGLALAMGDKPVAETVPRGMEPLESLSADRLYRRAYAEYGAALDMVYAEQNRKAIEALSLFLEKYPDDPRCLDAQYFLLVVYGRNNQPQEQVEIADAYFAGEPTDNALTDSFKLESLSAYIWTQNLITANTLYAELLARYPTNNSVQAVAHQQYLPALRSAGDLDGQKKIFNFFRADNNRQYLKNPHNYYIYTYELALIYFNEGDFKSARPLFEEVAAQKDTRVLGNFADSAESYVKNLPK</sequence>
<dbReference type="Gene3D" id="1.25.40.10">
    <property type="entry name" value="Tetratricopeptide repeat domain"/>
    <property type="match status" value="1"/>
</dbReference>
<accession>A0A388TBP7</accession>
<reference evidence="1 2" key="1">
    <citation type="journal article" date="2019" name="ISME J.">
        <title>Genome analyses of uncultured TG2/ZB3 bacteria in 'Margulisbacteria' specifically attached to ectosymbiotic spirochetes of protists in the termite gut.</title>
        <authorList>
            <person name="Utami Y.D."/>
            <person name="Kuwahara H."/>
            <person name="Igai K."/>
            <person name="Murakami T."/>
            <person name="Sugaya K."/>
            <person name="Morikawa T."/>
            <person name="Nagura Y."/>
            <person name="Yuki M."/>
            <person name="Deevong P."/>
            <person name="Inoue T."/>
            <person name="Kihara K."/>
            <person name="Lo N."/>
            <person name="Yamada A."/>
            <person name="Ohkuma M."/>
            <person name="Hongoh Y."/>
        </authorList>
    </citation>
    <scope>NUCLEOTIDE SEQUENCE [LARGE SCALE GENOMIC DNA]</scope>
    <source>
        <strain evidence="1">NkOx7-01</strain>
    </source>
</reference>
<proteinExistence type="predicted"/>
<organism evidence="1 2">
    <name type="scientific">Termititenax aidoneus</name>
    <dbReference type="NCBI Taxonomy" id="2218524"/>
    <lineage>
        <taxon>Bacteria</taxon>
        <taxon>Bacillati</taxon>
        <taxon>Candidatus Margulisiibacteriota</taxon>
        <taxon>Candidatus Termititenacia</taxon>
        <taxon>Candidatus Termititenacales</taxon>
        <taxon>Candidatus Termititenacaceae</taxon>
        <taxon>Candidatus Termititenax</taxon>
    </lineage>
</organism>